<evidence type="ECO:0000256" key="3">
    <source>
        <dbReference type="ARBA" id="ARBA00022448"/>
    </source>
</evidence>
<evidence type="ECO:0000256" key="1">
    <source>
        <dbReference type="ARBA" id="ARBA00004418"/>
    </source>
</evidence>
<protein>
    <recommendedName>
        <fullName evidence="8">Probable sugar-binding periplasmic protein</fullName>
    </recommendedName>
</protein>
<gene>
    <name evidence="10" type="ORF">HY834_14525</name>
</gene>
<dbReference type="Gene3D" id="3.40.190.10">
    <property type="entry name" value="Periplasmic binding protein-like II"/>
    <property type="match status" value="2"/>
</dbReference>
<dbReference type="SUPFAM" id="SSF53850">
    <property type="entry name" value="Periplasmic binding protein-like II"/>
    <property type="match status" value="1"/>
</dbReference>
<evidence type="ECO:0000256" key="9">
    <source>
        <dbReference type="SAM" id="SignalP"/>
    </source>
</evidence>
<comment type="function">
    <text evidence="7">Part of a binding-protein-dependent transport system for a sugar.</text>
</comment>
<evidence type="ECO:0000256" key="2">
    <source>
        <dbReference type="ARBA" id="ARBA00008520"/>
    </source>
</evidence>
<evidence type="ECO:0000256" key="8">
    <source>
        <dbReference type="ARBA" id="ARBA00049753"/>
    </source>
</evidence>
<dbReference type="PANTHER" id="PTHR43649">
    <property type="entry name" value="ARABINOSE-BINDING PROTEIN-RELATED"/>
    <property type="match status" value="1"/>
</dbReference>
<keyword evidence="6" id="KW-0574">Periplasm</keyword>
<dbReference type="InterPro" id="IPR006059">
    <property type="entry name" value="SBP"/>
</dbReference>
<evidence type="ECO:0000256" key="6">
    <source>
        <dbReference type="ARBA" id="ARBA00022764"/>
    </source>
</evidence>
<name>A0A933NZW4_9HYPH</name>
<feature type="chain" id="PRO_5036922004" description="Probable sugar-binding periplasmic protein" evidence="9">
    <location>
        <begin position="24"/>
        <end position="415"/>
    </location>
</feature>
<dbReference type="PANTHER" id="PTHR43649:SF28">
    <property type="entry name" value="BINDING PROTEIN COMPONENT OF ABC SUGAR TRANSPORTER-RELATED"/>
    <property type="match status" value="1"/>
</dbReference>
<keyword evidence="3" id="KW-0813">Transport</keyword>
<dbReference type="Proteomes" id="UP000782610">
    <property type="component" value="Unassembled WGS sequence"/>
</dbReference>
<reference evidence="10" key="1">
    <citation type="submission" date="2020-07" db="EMBL/GenBank/DDBJ databases">
        <title>Huge and variable diversity of episymbiotic CPR bacteria and DPANN archaea in groundwater ecosystems.</title>
        <authorList>
            <person name="He C.Y."/>
            <person name="Keren R."/>
            <person name="Whittaker M."/>
            <person name="Farag I.F."/>
            <person name="Doudna J."/>
            <person name="Cate J.H.D."/>
            <person name="Banfield J.F."/>
        </authorList>
    </citation>
    <scope>NUCLEOTIDE SEQUENCE</scope>
    <source>
        <strain evidence="10">NC_groundwater_1586_Pr3_B-0.1um_66_15</strain>
    </source>
</reference>
<keyword evidence="5 9" id="KW-0732">Signal</keyword>
<comment type="subcellular location">
    <subcellularLocation>
        <location evidence="1">Periplasm</location>
    </subcellularLocation>
</comment>
<evidence type="ECO:0000256" key="7">
    <source>
        <dbReference type="ARBA" id="ARBA00049629"/>
    </source>
</evidence>
<dbReference type="GO" id="GO:0042597">
    <property type="term" value="C:periplasmic space"/>
    <property type="evidence" value="ECO:0007669"/>
    <property type="project" value="UniProtKB-SubCell"/>
</dbReference>
<feature type="signal peptide" evidence="9">
    <location>
        <begin position="1"/>
        <end position="23"/>
    </location>
</feature>
<proteinExistence type="inferred from homology"/>
<dbReference type="AlphaFoldDB" id="A0A933NZW4"/>
<organism evidence="10 11">
    <name type="scientific">Devosia nanyangense</name>
    <dbReference type="NCBI Taxonomy" id="1228055"/>
    <lineage>
        <taxon>Bacteria</taxon>
        <taxon>Pseudomonadati</taxon>
        <taxon>Pseudomonadota</taxon>
        <taxon>Alphaproteobacteria</taxon>
        <taxon>Hyphomicrobiales</taxon>
        <taxon>Devosiaceae</taxon>
        <taxon>Devosia</taxon>
    </lineage>
</organism>
<keyword evidence="4" id="KW-0762">Sugar transport</keyword>
<dbReference type="EMBL" id="JACRAF010000040">
    <property type="protein sequence ID" value="MBI4922957.1"/>
    <property type="molecule type" value="Genomic_DNA"/>
</dbReference>
<evidence type="ECO:0000313" key="10">
    <source>
        <dbReference type="EMBL" id="MBI4922957.1"/>
    </source>
</evidence>
<comment type="similarity">
    <text evidence="2">Belongs to the bacterial solute-binding protein 1 family.</text>
</comment>
<evidence type="ECO:0000256" key="4">
    <source>
        <dbReference type="ARBA" id="ARBA00022597"/>
    </source>
</evidence>
<evidence type="ECO:0000313" key="11">
    <source>
        <dbReference type="Proteomes" id="UP000782610"/>
    </source>
</evidence>
<accession>A0A933NZW4</accession>
<dbReference type="Pfam" id="PF01547">
    <property type="entry name" value="SBP_bac_1"/>
    <property type="match status" value="1"/>
</dbReference>
<comment type="caution">
    <text evidence="10">The sequence shown here is derived from an EMBL/GenBank/DDBJ whole genome shotgun (WGS) entry which is preliminary data.</text>
</comment>
<dbReference type="InterPro" id="IPR050490">
    <property type="entry name" value="Bact_solute-bd_prot1"/>
</dbReference>
<sequence>MNKLSVAALAVAALLGGGSAAQAYELNVVHWWTSGGESAAVNVFAKEFDANGQDHWVDGAIADGATARAAIMQRVLGGDPPGAAQFNPGREYEELISNDLLLDLADVAKADNWDAVIRPPGIAAACHVDDHWWCVPVNIHSWNWAWASIPAFKAAGLELPKNFDEFLAGAPKLKEAGIIPFAIGGGQGGWQVAGAFGVIQTSELGLADREKLLKDHDMTVAMGEKQKAALTVFKGLKQFTDDGYAPRNWNDTTALVVQDKAAIQIMGDWARGEFGVAGEKAGVDYDCLAMPIDAPTVSTDGDVFVFPKQSDPAAEAAQKRLAALMISPRVQALFNNAKGSMPVRDDVDMSLADPCMIKGLSIIKDPANIQIAGGRWLNEDTNNQINALMTQFFSDDAMSVDEAQQKYADIIKNAQ</sequence>
<evidence type="ECO:0000256" key="5">
    <source>
        <dbReference type="ARBA" id="ARBA00022729"/>
    </source>
</evidence>